<dbReference type="InterPro" id="IPR016181">
    <property type="entry name" value="Acyl_CoA_acyltransferase"/>
</dbReference>
<dbReference type="GO" id="GO:0004042">
    <property type="term" value="F:L-glutamate N-acetyltransferase activity"/>
    <property type="evidence" value="ECO:0007669"/>
    <property type="project" value="InterPro"/>
</dbReference>
<proteinExistence type="predicted"/>
<evidence type="ECO:0000313" key="4">
    <source>
        <dbReference type="EMBL" id="AMD89609.1"/>
    </source>
</evidence>
<dbReference type="InterPro" id="IPR010167">
    <property type="entry name" value="NH2A_AcTrfase"/>
</dbReference>
<keyword evidence="1 4" id="KW-0808">Transferase</keyword>
<accession>A0A0X8JIZ0</accession>
<dbReference type="CDD" id="cd04301">
    <property type="entry name" value="NAT_SF"/>
    <property type="match status" value="1"/>
</dbReference>
<dbReference type="GO" id="GO:0006526">
    <property type="term" value="P:L-arginine biosynthetic process"/>
    <property type="evidence" value="ECO:0007669"/>
    <property type="project" value="InterPro"/>
</dbReference>
<evidence type="ECO:0000259" key="3">
    <source>
        <dbReference type="PROSITE" id="PS51186"/>
    </source>
</evidence>
<organism evidence="4 5">
    <name type="scientific">Desulfovibrio fairfieldensis</name>
    <dbReference type="NCBI Taxonomy" id="44742"/>
    <lineage>
        <taxon>Bacteria</taxon>
        <taxon>Pseudomonadati</taxon>
        <taxon>Thermodesulfobacteriota</taxon>
        <taxon>Desulfovibrionia</taxon>
        <taxon>Desulfovibrionales</taxon>
        <taxon>Desulfovibrionaceae</taxon>
        <taxon>Desulfovibrio</taxon>
    </lineage>
</organism>
<gene>
    <name evidence="4" type="ORF">AXF13_05490</name>
</gene>
<dbReference type="InterPro" id="IPR000182">
    <property type="entry name" value="GNAT_dom"/>
</dbReference>
<dbReference type="Pfam" id="PF00583">
    <property type="entry name" value="Acetyltransf_1"/>
    <property type="match status" value="1"/>
</dbReference>
<dbReference type="PANTHER" id="PTHR30602">
    <property type="entry name" value="AMINO-ACID ACETYLTRANSFERASE"/>
    <property type="match status" value="1"/>
</dbReference>
<dbReference type="SUPFAM" id="SSF55729">
    <property type="entry name" value="Acyl-CoA N-acyltransferases (Nat)"/>
    <property type="match status" value="1"/>
</dbReference>
<keyword evidence="2" id="KW-0012">Acyltransferase</keyword>
<protein>
    <submittedName>
        <fullName evidence="4">Acetyltransferase</fullName>
    </submittedName>
</protein>
<dbReference type="Gene3D" id="3.40.630.30">
    <property type="match status" value="1"/>
</dbReference>
<dbReference type="KEGG" id="dfi:AXF13_05490"/>
<sequence length="172" mass="19154">MENDYLTRKAHLDDVKAMHGLLLACAQKGLLLPRALIYLYGHIRNFFVVEALDGEIVACCALAPVWEDLGEICSLVVRDDLRRQGLGRRMVAACIGECRELHLKKIFALTYQEAFFTRLGFRVVEKSVLPQKIWADCVHCAKYPDCDETAVFLDVPGALETVSACPAAAGER</sequence>
<evidence type="ECO:0000256" key="1">
    <source>
        <dbReference type="ARBA" id="ARBA00022679"/>
    </source>
</evidence>
<dbReference type="Proteomes" id="UP000069241">
    <property type="component" value="Chromosome"/>
</dbReference>
<keyword evidence="5" id="KW-1185">Reference proteome</keyword>
<dbReference type="RefSeq" id="WP_062251961.1">
    <property type="nucleotide sequence ID" value="NZ_CP014229.1"/>
</dbReference>
<evidence type="ECO:0000256" key="2">
    <source>
        <dbReference type="ARBA" id="ARBA00023315"/>
    </source>
</evidence>
<dbReference type="STRING" id="44742.AXF13_05490"/>
<evidence type="ECO:0000313" key="5">
    <source>
        <dbReference type="Proteomes" id="UP000069241"/>
    </source>
</evidence>
<dbReference type="AlphaFoldDB" id="A0A0X8JIZ0"/>
<dbReference type="NCBIfam" id="NF005840">
    <property type="entry name" value="PRK07757.1"/>
    <property type="match status" value="1"/>
</dbReference>
<reference evidence="5" key="1">
    <citation type="submission" date="2016-02" db="EMBL/GenBank/DDBJ databases">
        <authorList>
            <person name="Holder M.E."/>
            <person name="Ajami N.J."/>
            <person name="Petrosino J.F."/>
        </authorList>
    </citation>
    <scope>NUCLEOTIDE SEQUENCE [LARGE SCALE GENOMIC DNA]</scope>
    <source>
        <strain evidence="5">CCUG 45958</strain>
    </source>
</reference>
<feature type="domain" description="N-acetyltransferase" evidence="3">
    <location>
        <begin position="5"/>
        <end position="147"/>
    </location>
</feature>
<dbReference type="PANTHER" id="PTHR30602:SF12">
    <property type="entry name" value="AMINO-ACID ACETYLTRANSFERASE NAGS1, CHLOROPLASTIC-RELATED"/>
    <property type="match status" value="1"/>
</dbReference>
<dbReference type="GO" id="GO:0005737">
    <property type="term" value="C:cytoplasm"/>
    <property type="evidence" value="ECO:0007669"/>
    <property type="project" value="InterPro"/>
</dbReference>
<dbReference type="EMBL" id="CP014229">
    <property type="protein sequence ID" value="AMD89609.1"/>
    <property type="molecule type" value="Genomic_DNA"/>
</dbReference>
<dbReference type="PROSITE" id="PS51186">
    <property type="entry name" value="GNAT"/>
    <property type="match status" value="1"/>
</dbReference>
<name>A0A0X8JIZ0_9BACT</name>